<protein>
    <submittedName>
        <fullName evidence="1">Uncharacterized protein</fullName>
    </submittedName>
</protein>
<sequence>MSTSKKKILISLTPLLLILFWWFFQGYIRGYEINVWYQNNVMLLEAEDEISSIKGESKSCEKGKAFHTENVMCYLKVKTNAVSAQMLINKFKNTEGVMRADFLGDLIKEFND</sequence>
<reference evidence="1 2" key="1">
    <citation type="submission" date="2019-12" db="EMBL/GenBank/DDBJ databases">
        <authorList>
            <person name="Huq M.A."/>
        </authorList>
    </citation>
    <scope>NUCLEOTIDE SEQUENCE [LARGE SCALE GENOMIC DNA]</scope>
    <source>
        <strain evidence="1 2">MAH-34</strain>
    </source>
</reference>
<proteinExistence type="predicted"/>
<dbReference type="EMBL" id="WSEM01000012">
    <property type="protein sequence ID" value="MVQ35798.1"/>
    <property type="molecule type" value="Genomic_DNA"/>
</dbReference>
<gene>
    <name evidence="1" type="ORF">GON05_14160</name>
</gene>
<name>A0ABW9U910_9BACL</name>
<accession>A0ABW9U910</accession>
<keyword evidence="2" id="KW-1185">Reference proteome</keyword>
<evidence type="ECO:0000313" key="2">
    <source>
        <dbReference type="Proteomes" id="UP000467637"/>
    </source>
</evidence>
<dbReference type="RefSeq" id="WP_157319706.1">
    <property type="nucleotide sequence ID" value="NZ_WSEM01000012.1"/>
</dbReference>
<dbReference type="Proteomes" id="UP000467637">
    <property type="component" value="Unassembled WGS sequence"/>
</dbReference>
<evidence type="ECO:0000313" key="1">
    <source>
        <dbReference type="EMBL" id="MVQ35798.1"/>
    </source>
</evidence>
<comment type="caution">
    <text evidence="1">The sequence shown here is derived from an EMBL/GenBank/DDBJ whole genome shotgun (WGS) entry which is preliminary data.</text>
</comment>
<organism evidence="1 2">
    <name type="scientific">Paenibacillus anseongense</name>
    <dbReference type="NCBI Taxonomy" id="2682845"/>
    <lineage>
        <taxon>Bacteria</taxon>
        <taxon>Bacillati</taxon>
        <taxon>Bacillota</taxon>
        <taxon>Bacilli</taxon>
        <taxon>Bacillales</taxon>
        <taxon>Paenibacillaceae</taxon>
        <taxon>Paenibacillus</taxon>
    </lineage>
</organism>